<keyword evidence="2" id="KW-0472">Membrane</keyword>
<organism evidence="4 6">
    <name type="scientific">Pseudomonas extremaustralis</name>
    <dbReference type="NCBI Taxonomy" id="359110"/>
    <lineage>
        <taxon>Bacteria</taxon>
        <taxon>Pseudomonadati</taxon>
        <taxon>Pseudomonadota</taxon>
        <taxon>Gammaproteobacteria</taxon>
        <taxon>Pseudomonadales</taxon>
        <taxon>Pseudomonadaceae</taxon>
        <taxon>Pseudomonas</taxon>
    </lineage>
</organism>
<name>A0A5C5QF96_9PSED</name>
<evidence type="ECO:0000313" key="5">
    <source>
        <dbReference type="Proteomes" id="UP000182858"/>
    </source>
</evidence>
<protein>
    <submittedName>
        <fullName evidence="4">Uncharacterized protein</fullName>
    </submittedName>
</protein>
<sequence>MFASEKRPLHIGRWVVLLLVAAIAFWYYAPPKLYVFYSKDGAEDFSYVLNTQNRIVRGNLRPGETTGDVGHIFPNEDFFMRLDWWSNKGRSHCINITPRWPTTEIHLDRNGDIDNSEGSGTDADRLKPCVAGSAKP</sequence>
<reference evidence="4 6" key="2">
    <citation type="submission" date="2019-06" db="EMBL/GenBank/DDBJ databases">
        <title>Pseudomonas bimorpha sp. nov. isolated from bovine raw milk and skim milk concentrate.</title>
        <authorList>
            <person name="Hofmann K."/>
            <person name="Huptas C."/>
            <person name="Doll E."/>
            <person name="Scherer S."/>
            <person name="Wenning M."/>
        </authorList>
    </citation>
    <scope>NUCLEOTIDE SEQUENCE [LARGE SCALE GENOMIC DNA]</scope>
    <source>
        <strain evidence="4 6">DSM 17835</strain>
    </source>
</reference>
<evidence type="ECO:0000313" key="6">
    <source>
        <dbReference type="Proteomes" id="UP000317951"/>
    </source>
</evidence>
<evidence type="ECO:0000313" key="4">
    <source>
        <dbReference type="EMBL" id="TWS03990.1"/>
    </source>
</evidence>
<gene>
    <name evidence="4" type="ORF">FIV36_13640</name>
    <name evidence="3" type="ORF">SAMN05216591_3517</name>
</gene>
<feature type="region of interest" description="Disordered" evidence="1">
    <location>
        <begin position="107"/>
        <end position="136"/>
    </location>
</feature>
<dbReference type="EMBL" id="LT629689">
    <property type="protein sequence ID" value="SDF62807.1"/>
    <property type="molecule type" value="Genomic_DNA"/>
</dbReference>
<dbReference type="AlphaFoldDB" id="A0A5C5QF96"/>
<dbReference type="EMBL" id="VFET01000010">
    <property type="protein sequence ID" value="TWS03990.1"/>
    <property type="molecule type" value="Genomic_DNA"/>
</dbReference>
<proteinExistence type="predicted"/>
<dbReference type="RefSeq" id="WP_010564048.1">
    <property type="nucleotide sequence ID" value="NZ_CP091043.1"/>
</dbReference>
<dbReference type="Proteomes" id="UP000317951">
    <property type="component" value="Unassembled WGS sequence"/>
</dbReference>
<evidence type="ECO:0000313" key="3">
    <source>
        <dbReference type="EMBL" id="SDF62807.1"/>
    </source>
</evidence>
<keyword evidence="2" id="KW-0812">Transmembrane</keyword>
<evidence type="ECO:0000256" key="1">
    <source>
        <dbReference type="SAM" id="MobiDB-lite"/>
    </source>
</evidence>
<keyword evidence="2" id="KW-1133">Transmembrane helix</keyword>
<accession>A0A5C5QF96</accession>
<evidence type="ECO:0000256" key="2">
    <source>
        <dbReference type="SAM" id="Phobius"/>
    </source>
</evidence>
<dbReference type="GeneID" id="78554911"/>
<keyword evidence="5" id="KW-1185">Reference proteome</keyword>
<feature type="transmembrane region" description="Helical" evidence="2">
    <location>
        <begin position="12"/>
        <end position="29"/>
    </location>
</feature>
<dbReference type="Proteomes" id="UP000182858">
    <property type="component" value="Chromosome I"/>
</dbReference>
<dbReference type="OrthoDB" id="6886732at2"/>
<reference evidence="3 5" key="1">
    <citation type="submission" date="2016-10" db="EMBL/GenBank/DDBJ databases">
        <authorList>
            <person name="Varghese N."/>
            <person name="Submissions S."/>
        </authorList>
    </citation>
    <scope>NUCLEOTIDE SEQUENCE [LARGE SCALE GENOMIC DNA]</scope>
    <source>
        <strain evidence="3 5">DSM 17835</strain>
    </source>
</reference>